<dbReference type="InterPro" id="IPR046342">
    <property type="entry name" value="CBS_dom_sf"/>
</dbReference>
<dbReference type="Proteomes" id="UP000267464">
    <property type="component" value="Unassembled WGS sequence"/>
</dbReference>
<dbReference type="AlphaFoldDB" id="A0A3N7J1H8"/>
<sequence length="390" mass="42195">MPSSSESSAVPESPARLAAWWREFLPARMAVDGKERIRVVLGAFVGLLVTGALCRFVLPHDPALPWLVAPIGASAVLVFGVPASPLAQPWAVVGGNVLSALVGILCGHAVGHEPWVAGVAVGLAIGVMFSLRCLHPPGGASALLVVLSGVSDFHFVVFPVLVNSLLLVAAGVAYNSATRRRYPHGQFRPMPAPAAAVPTARFSEADLDTVLARYNQVLDVSRDDLRSLLEQAEVQAYRRRMDEVRCEDIMSREVLTVEYGTPLQEAWALLRAHHIKALPVIDRARRIVGVVTLADFLKGADLDVHDGWAGRLRSLIRPTPNSHTDKAESVGQIMTRQVRVASRDRPISELVPMFAATGHHHIPIIDDERRLVGIITQSDMVAALCRSDQP</sequence>
<feature type="transmembrane region" description="Helical" evidence="2">
    <location>
        <begin position="90"/>
        <end position="110"/>
    </location>
</feature>
<dbReference type="Gene3D" id="3.10.580.10">
    <property type="entry name" value="CBS-domain"/>
    <property type="match status" value="1"/>
</dbReference>
<evidence type="ECO:0000313" key="5">
    <source>
        <dbReference type="Proteomes" id="UP000267464"/>
    </source>
</evidence>
<reference evidence="4 5" key="1">
    <citation type="submission" date="2018-08" db="EMBL/GenBank/DDBJ databases">
        <authorList>
            <person name="Khan S.A."/>
            <person name="Jeon C.O."/>
            <person name="Chun B.H."/>
            <person name="Jeong S.E."/>
        </authorList>
    </citation>
    <scope>NUCLEOTIDE SEQUENCE [LARGE SCALE GENOMIC DNA]</scope>
    <source>
        <strain evidence="4 5">S-16</strain>
    </source>
</reference>
<keyword evidence="5" id="KW-1185">Reference proteome</keyword>
<dbReference type="PANTHER" id="PTHR33741:SF5">
    <property type="entry name" value="TRANSMEMBRANE PROTEIN DDB_G0269096-RELATED"/>
    <property type="match status" value="1"/>
</dbReference>
<evidence type="ECO:0000313" key="4">
    <source>
        <dbReference type="EMBL" id="RQP24802.1"/>
    </source>
</evidence>
<evidence type="ECO:0000256" key="2">
    <source>
        <dbReference type="SAM" id="Phobius"/>
    </source>
</evidence>
<dbReference type="Pfam" id="PF04982">
    <property type="entry name" value="TM_HPP"/>
    <property type="match status" value="1"/>
</dbReference>
<comment type="caution">
    <text evidence="4">The sequence shown here is derived from an EMBL/GenBank/DDBJ whole genome shotgun (WGS) entry which is preliminary data.</text>
</comment>
<dbReference type="RefSeq" id="WP_124539704.1">
    <property type="nucleotide sequence ID" value="NZ_QUSW01000002.1"/>
</dbReference>
<dbReference type="OrthoDB" id="9811720at2"/>
<organism evidence="4 5">
    <name type="scientific">Piscinibacter terrae</name>
    <dbReference type="NCBI Taxonomy" id="2496871"/>
    <lineage>
        <taxon>Bacteria</taxon>
        <taxon>Pseudomonadati</taxon>
        <taxon>Pseudomonadota</taxon>
        <taxon>Betaproteobacteria</taxon>
        <taxon>Burkholderiales</taxon>
        <taxon>Sphaerotilaceae</taxon>
        <taxon>Piscinibacter</taxon>
    </lineage>
</organism>
<evidence type="ECO:0000256" key="1">
    <source>
        <dbReference type="PROSITE-ProRule" id="PRU00703"/>
    </source>
</evidence>
<keyword evidence="2" id="KW-0472">Membrane</keyword>
<evidence type="ECO:0000259" key="3">
    <source>
        <dbReference type="PROSITE" id="PS51371"/>
    </source>
</evidence>
<keyword evidence="1" id="KW-0129">CBS domain</keyword>
<protein>
    <submittedName>
        <fullName evidence="4">HPP family protein</fullName>
    </submittedName>
</protein>
<dbReference type="Pfam" id="PF00571">
    <property type="entry name" value="CBS"/>
    <property type="match status" value="2"/>
</dbReference>
<dbReference type="SMART" id="SM00116">
    <property type="entry name" value="CBS"/>
    <property type="match status" value="2"/>
</dbReference>
<feature type="transmembrane region" description="Helical" evidence="2">
    <location>
        <begin position="64"/>
        <end position="83"/>
    </location>
</feature>
<keyword evidence="2" id="KW-1133">Transmembrane helix</keyword>
<feature type="transmembrane region" description="Helical" evidence="2">
    <location>
        <begin position="37"/>
        <end position="58"/>
    </location>
</feature>
<dbReference type="InterPro" id="IPR007065">
    <property type="entry name" value="HPP"/>
</dbReference>
<keyword evidence="2" id="KW-0812">Transmembrane</keyword>
<accession>A0A3N7J1H8</accession>
<feature type="transmembrane region" description="Helical" evidence="2">
    <location>
        <begin position="155"/>
        <end position="174"/>
    </location>
</feature>
<feature type="domain" description="CBS" evidence="3">
    <location>
        <begin position="334"/>
        <end position="390"/>
    </location>
</feature>
<proteinExistence type="predicted"/>
<feature type="transmembrane region" description="Helical" evidence="2">
    <location>
        <begin position="116"/>
        <end position="134"/>
    </location>
</feature>
<reference evidence="4 5" key="2">
    <citation type="submission" date="2018-12" db="EMBL/GenBank/DDBJ databases">
        <title>Rhizobacter gummiphilus sp. nov., a rubber-degrading bacterium isolated from the soil of a botanical garden in Japan.</title>
        <authorList>
            <person name="Shunsuke S.S."/>
        </authorList>
    </citation>
    <scope>NUCLEOTIDE SEQUENCE [LARGE SCALE GENOMIC DNA]</scope>
    <source>
        <strain evidence="4 5">S-16</strain>
    </source>
</reference>
<dbReference type="CDD" id="cd04600">
    <property type="entry name" value="CBS_pair_HPP_assoc"/>
    <property type="match status" value="1"/>
</dbReference>
<dbReference type="PANTHER" id="PTHR33741">
    <property type="entry name" value="TRANSMEMBRANE PROTEIN DDB_G0269096-RELATED"/>
    <property type="match status" value="1"/>
</dbReference>
<dbReference type="EMBL" id="QUSW01000002">
    <property type="protein sequence ID" value="RQP24802.1"/>
    <property type="molecule type" value="Genomic_DNA"/>
</dbReference>
<dbReference type="InterPro" id="IPR000644">
    <property type="entry name" value="CBS_dom"/>
</dbReference>
<name>A0A3N7J1H8_9BURK</name>
<dbReference type="PROSITE" id="PS51371">
    <property type="entry name" value="CBS"/>
    <property type="match status" value="2"/>
</dbReference>
<dbReference type="SUPFAM" id="SSF54631">
    <property type="entry name" value="CBS-domain pair"/>
    <property type="match status" value="1"/>
</dbReference>
<gene>
    <name evidence="4" type="ORF">DZC73_07925</name>
</gene>
<dbReference type="InterPro" id="IPR058581">
    <property type="entry name" value="TM_HPP"/>
</dbReference>
<feature type="domain" description="CBS" evidence="3">
    <location>
        <begin position="250"/>
        <end position="307"/>
    </location>
</feature>